<evidence type="ECO:0000313" key="6">
    <source>
        <dbReference type="Proteomes" id="UP000502136"/>
    </source>
</evidence>
<dbReference type="GO" id="GO:0003700">
    <property type="term" value="F:DNA-binding transcription factor activity"/>
    <property type="evidence" value="ECO:0007669"/>
    <property type="project" value="InterPro"/>
</dbReference>
<name>A0A6H2H1R9_9BACL</name>
<dbReference type="Gene3D" id="1.10.10.10">
    <property type="entry name" value="Winged helix-like DNA-binding domain superfamily/Winged helix DNA-binding domain"/>
    <property type="match status" value="1"/>
</dbReference>
<protein>
    <submittedName>
        <fullName evidence="5">MarR family transcriptional regulator</fullName>
    </submittedName>
</protein>
<keyword evidence="3" id="KW-0804">Transcription</keyword>
<dbReference type="Proteomes" id="UP000502136">
    <property type="component" value="Chromosome"/>
</dbReference>
<evidence type="ECO:0000256" key="3">
    <source>
        <dbReference type="ARBA" id="ARBA00023163"/>
    </source>
</evidence>
<organism evidence="5 6">
    <name type="scientific">Paenibacillus albicereus</name>
    <dbReference type="NCBI Taxonomy" id="2726185"/>
    <lineage>
        <taxon>Bacteria</taxon>
        <taxon>Bacillati</taxon>
        <taxon>Bacillota</taxon>
        <taxon>Bacilli</taxon>
        <taxon>Bacillales</taxon>
        <taxon>Paenibacillaceae</taxon>
        <taxon>Paenibacillus</taxon>
    </lineage>
</organism>
<evidence type="ECO:0000256" key="1">
    <source>
        <dbReference type="ARBA" id="ARBA00023015"/>
    </source>
</evidence>
<keyword evidence="2" id="KW-0238">DNA-binding</keyword>
<keyword evidence="6" id="KW-1185">Reference proteome</keyword>
<sequence>MEAEVSRFHAAVQAFIQSIELSLPELLKECGLTRTQLFALYMVKVKGPCKLALIADKMEVKPSAVTVMMDRLEAGGWVKRKPDTVDRRAVFVEITEEGLRTLDGFMKLREQMIGRRLARLTDEERLLLTGLMEKLAGEDAPAEQEEAAEA</sequence>
<proteinExistence type="predicted"/>
<dbReference type="PROSITE" id="PS50995">
    <property type="entry name" value="HTH_MARR_2"/>
    <property type="match status" value="1"/>
</dbReference>
<dbReference type="SMART" id="SM00347">
    <property type="entry name" value="HTH_MARR"/>
    <property type="match status" value="1"/>
</dbReference>
<dbReference type="Pfam" id="PF01047">
    <property type="entry name" value="MarR"/>
    <property type="match status" value="1"/>
</dbReference>
<dbReference type="InterPro" id="IPR036390">
    <property type="entry name" value="WH_DNA-bd_sf"/>
</dbReference>
<dbReference type="PANTHER" id="PTHR42756">
    <property type="entry name" value="TRANSCRIPTIONAL REGULATOR, MARR"/>
    <property type="match status" value="1"/>
</dbReference>
<dbReference type="KEGG" id="palr:HGI30_20280"/>
<dbReference type="InterPro" id="IPR000835">
    <property type="entry name" value="HTH_MarR-typ"/>
</dbReference>
<dbReference type="SUPFAM" id="SSF46785">
    <property type="entry name" value="Winged helix' DNA-binding domain"/>
    <property type="match status" value="1"/>
</dbReference>
<dbReference type="RefSeq" id="WP_168909170.1">
    <property type="nucleotide sequence ID" value="NZ_CP051428.1"/>
</dbReference>
<evidence type="ECO:0000259" key="4">
    <source>
        <dbReference type="PROSITE" id="PS50995"/>
    </source>
</evidence>
<evidence type="ECO:0000256" key="2">
    <source>
        <dbReference type="ARBA" id="ARBA00023125"/>
    </source>
</evidence>
<keyword evidence="1" id="KW-0805">Transcription regulation</keyword>
<dbReference type="PANTHER" id="PTHR42756:SF1">
    <property type="entry name" value="TRANSCRIPTIONAL REPRESSOR OF EMRAB OPERON"/>
    <property type="match status" value="1"/>
</dbReference>
<gene>
    <name evidence="5" type="ORF">HGI30_20280</name>
</gene>
<accession>A0A6H2H1R9</accession>
<feature type="domain" description="HTH marR-type" evidence="4">
    <location>
        <begin position="1"/>
        <end position="137"/>
    </location>
</feature>
<reference evidence="5 6" key="1">
    <citation type="submission" date="2020-04" db="EMBL/GenBank/DDBJ databases">
        <title>Novel Paenibacillus strain UniB2 isolated from commercial digestive syrup.</title>
        <authorList>
            <person name="Thorat V."/>
            <person name="Kirdat K."/>
            <person name="Tiwarekar B."/>
            <person name="Yadav A."/>
        </authorList>
    </citation>
    <scope>NUCLEOTIDE SEQUENCE [LARGE SCALE GENOMIC DNA]</scope>
    <source>
        <strain evidence="5 6">UniB2</strain>
    </source>
</reference>
<evidence type="ECO:0000313" key="5">
    <source>
        <dbReference type="EMBL" id="QJC53633.1"/>
    </source>
</evidence>
<dbReference type="InterPro" id="IPR036388">
    <property type="entry name" value="WH-like_DNA-bd_sf"/>
</dbReference>
<dbReference type="AlphaFoldDB" id="A0A6H2H1R9"/>
<dbReference type="GO" id="GO:0003677">
    <property type="term" value="F:DNA binding"/>
    <property type="evidence" value="ECO:0007669"/>
    <property type="project" value="UniProtKB-KW"/>
</dbReference>
<dbReference type="EMBL" id="CP051428">
    <property type="protein sequence ID" value="QJC53633.1"/>
    <property type="molecule type" value="Genomic_DNA"/>
</dbReference>